<feature type="compositionally biased region" description="Pro residues" evidence="1">
    <location>
        <begin position="231"/>
        <end position="263"/>
    </location>
</feature>
<feature type="non-terminal residue" evidence="3">
    <location>
        <position position="373"/>
    </location>
</feature>
<feature type="region of interest" description="Disordered" evidence="1">
    <location>
        <begin position="173"/>
        <end position="192"/>
    </location>
</feature>
<sequence>TLAPSRTTRSSPRVSPFTARRYEEALRIRSTTLSTQSPSPEPFAREASYDSNIDTNNIIQIDDELQYPTPEPTPVPEIRIKKPRQGKHVFANWAGSLNIDNARLENREYNLRNRTVEYQAWSRTFRRGRPNQVKLTEYYPILPKGQSEIRVKHRTHLSMPTYGDMSDVEEDYAEHLPPLPPTPEANQLLSPLNLNSPVPANFPDNYAINNPAVDPVQELANRLRRRKEKQPAPPPVPNIPGPSRPRRPPAGPPPPPPPPPSPPSFNRQNTPPPSIWTTLIALITMIANALIGLVPFYNTANQELNEIKLAMNHMAIQSEAIRNRMRDPATTGSPKIKWPLPAEYNGEPEKAEDWLREIAFYLEAVAETDVERT</sequence>
<feature type="transmembrane region" description="Helical" evidence="2">
    <location>
        <begin position="275"/>
        <end position="297"/>
    </location>
</feature>
<dbReference type="AlphaFoldDB" id="A0A9P7GEG9"/>
<keyword evidence="2" id="KW-0472">Membrane</keyword>
<evidence type="ECO:0000256" key="1">
    <source>
        <dbReference type="SAM" id="MobiDB-lite"/>
    </source>
</evidence>
<reference evidence="3" key="2">
    <citation type="submission" date="2021-10" db="EMBL/GenBank/DDBJ databases">
        <title>Phylogenomics reveals ancestral predisposition of the termite-cultivated fungus Termitomyces towards a domesticated lifestyle.</title>
        <authorList>
            <person name="Auxier B."/>
            <person name="Grum-Grzhimaylo A."/>
            <person name="Cardenas M.E."/>
            <person name="Lodge J.D."/>
            <person name="Laessoe T."/>
            <person name="Pedersen O."/>
            <person name="Smith M.E."/>
            <person name="Kuyper T.W."/>
            <person name="Franco-Molano E.A."/>
            <person name="Baroni T.J."/>
            <person name="Aanen D.K."/>
        </authorList>
    </citation>
    <scope>NUCLEOTIDE SEQUENCE</scope>
    <source>
        <strain evidence="3">D49</strain>
    </source>
</reference>
<keyword evidence="4" id="KW-1185">Reference proteome</keyword>
<proteinExistence type="predicted"/>
<evidence type="ECO:0000256" key="2">
    <source>
        <dbReference type="SAM" id="Phobius"/>
    </source>
</evidence>
<evidence type="ECO:0000313" key="4">
    <source>
        <dbReference type="Proteomes" id="UP000717328"/>
    </source>
</evidence>
<dbReference type="Proteomes" id="UP000717328">
    <property type="component" value="Unassembled WGS sequence"/>
</dbReference>
<gene>
    <name evidence="3" type="ORF">H0H81_006324</name>
</gene>
<organism evidence="3 4">
    <name type="scientific">Sphagnurus paluster</name>
    <dbReference type="NCBI Taxonomy" id="117069"/>
    <lineage>
        <taxon>Eukaryota</taxon>
        <taxon>Fungi</taxon>
        <taxon>Dikarya</taxon>
        <taxon>Basidiomycota</taxon>
        <taxon>Agaricomycotina</taxon>
        <taxon>Agaricomycetes</taxon>
        <taxon>Agaricomycetidae</taxon>
        <taxon>Agaricales</taxon>
        <taxon>Tricholomatineae</taxon>
        <taxon>Lyophyllaceae</taxon>
        <taxon>Sphagnurus</taxon>
    </lineage>
</organism>
<keyword evidence="2" id="KW-0812">Transmembrane</keyword>
<keyword evidence="2" id="KW-1133">Transmembrane helix</keyword>
<comment type="caution">
    <text evidence="3">The sequence shown here is derived from an EMBL/GenBank/DDBJ whole genome shotgun (WGS) entry which is preliminary data.</text>
</comment>
<reference evidence="3" key="1">
    <citation type="submission" date="2021-02" db="EMBL/GenBank/DDBJ databases">
        <authorList>
            <person name="Nieuwenhuis M."/>
            <person name="Van De Peppel L.J.J."/>
        </authorList>
    </citation>
    <scope>NUCLEOTIDE SEQUENCE</scope>
    <source>
        <strain evidence="3">D49</strain>
    </source>
</reference>
<protein>
    <submittedName>
        <fullName evidence="3">Uncharacterized protein</fullName>
    </submittedName>
</protein>
<name>A0A9P7GEG9_9AGAR</name>
<evidence type="ECO:0000313" key="3">
    <source>
        <dbReference type="EMBL" id="KAG5649097.1"/>
    </source>
</evidence>
<accession>A0A9P7GEG9</accession>
<feature type="region of interest" description="Disordered" evidence="1">
    <location>
        <begin position="223"/>
        <end position="272"/>
    </location>
</feature>
<dbReference type="EMBL" id="JABCKI010001623">
    <property type="protein sequence ID" value="KAG5649097.1"/>
    <property type="molecule type" value="Genomic_DNA"/>
</dbReference>